<dbReference type="InterPro" id="IPR006901">
    <property type="entry name" value="TrmK"/>
</dbReference>
<evidence type="ECO:0000313" key="2">
    <source>
        <dbReference type="EMBL" id="MCL7747228.1"/>
    </source>
</evidence>
<dbReference type="SUPFAM" id="SSF53335">
    <property type="entry name" value="S-adenosyl-L-methionine-dependent methyltransferases"/>
    <property type="match status" value="1"/>
</dbReference>
<evidence type="ECO:0000256" key="1">
    <source>
        <dbReference type="SAM" id="Coils"/>
    </source>
</evidence>
<accession>A0A9X2CS68</accession>
<dbReference type="AlphaFoldDB" id="A0A9X2CS68"/>
<dbReference type="PIRSF" id="PIRSF018637">
    <property type="entry name" value="TrmK"/>
    <property type="match status" value="1"/>
</dbReference>
<proteinExistence type="predicted"/>
<dbReference type="InterPro" id="IPR029063">
    <property type="entry name" value="SAM-dependent_MTases_sf"/>
</dbReference>
<dbReference type="Gene3D" id="3.40.50.150">
    <property type="entry name" value="Vaccinia Virus protein VP39"/>
    <property type="match status" value="1"/>
</dbReference>
<dbReference type="EMBL" id="JAKRYL010000007">
    <property type="protein sequence ID" value="MCL7747228.1"/>
    <property type="molecule type" value="Genomic_DNA"/>
</dbReference>
<dbReference type="PANTHER" id="PTHR38451:SF1">
    <property type="entry name" value="TRNA (ADENINE(22)-N(1))-METHYLTRANSFERASE"/>
    <property type="match status" value="1"/>
</dbReference>
<reference evidence="2" key="1">
    <citation type="submission" date="2022-02" db="EMBL/GenBank/DDBJ databases">
        <title>Halalkalibacter sp. nov. isolated from Lonar Lake, India.</title>
        <authorList>
            <person name="Joshi A."/>
            <person name="Thite S."/>
            <person name="Lodha T."/>
        </authorList>
    </citation>
    <scope>NUCLEOTIDE SEQUENCE</scope>
    <source>
        <strain evidence="2">MEB205</strain>
    </source>
</reference>
<evidence type="ECO:0000313" key="3">
    <source>
        <dbReference type="Proteomes" id="UP001139150"/>
    </source>
</evidence>
<protein>
    <submittedName>
        <fullName evidence="2">tRNA (Adenine(22)-N(1))-methyltransferase TrmK</fullName>
    </submittedName>
</protein>
<organism evidence="2 3">
    <name type="scientific">Halalkalibacter alkaliphilus</name>
    <dbReference type="NCBI Taxonomy" id="2917993"/>
    <lineage>
        <taxon>Bacteria</taxon>
        <taxon>Bacillati</taxon>
        <taxon>Bacillota</taxon>
        <taxon>Bacilli</taxon>
        <taxon>Bacillales</taxon>
        <taxon>Bacillaceae</taxon>
        <taxon>Halalkalibacter</taxon>
    </lineage>
</organism>
<dbReference type="Gene3D" id="1.10.287.1890">
    <property type="match status" value="1"/>
</dbReference>
<dbReference type="PANTHER" id="PTHR38451">
    <property type="entry name" value="TRNA (ADENINE(22)-N(1))-METHYLTRANSFERASE"/>
    <property type="match status" value="1"/>
</dbReference>
<keyword evidence="1" id="KW-0175">Coiled coil</keyword>
<keyword evidence="3" id="KW-1185">Reference proteome</keyword>
<feature type="coiled-coil region" evidence="1">
    <location>
        <begin position="197"/>
        <end position="233"/>
    </location>
</feature>
<dbReference type="GO" id="GO:0160105">
    <property type="term" value="F:tRNA (adenine(22)-N1)-methyltransferase activity"/>
    <property type="evidence" value="ECO:0007669"/>
    <property type="project" value="InterPro"/>
</dbReference>
<name>A0A9X2CS68_9BACI</name>
<dbReference type="RefSeq" id="WP_250096130.1">
    <property type="nucleotide sequence ID" value="NZ_JAKRYL010000007.1"/>
</dbReference>
<dbReference type="Proteomes" id="UP001139150">
    <property type="component" value="Unassembled WGS sequence"/>
</dbReference>
<dbReference type="Pfam" id="PF04816">
    <property type="entry name" value="TrmK"/>
    <property type="match status" value="1"/>
</dbReference>
<comment type="caution">
    <text evidence="2">The sequence shown here is derived from an EMBL/GenBank/DDBJ whole genome shotgun (WGS) entry which is preliminary data.</text>
</comment>
<gene>
    <name evidence="2" type="ORF">MF646_08865</name>
</gene>
<sequence>MNEKQLSERLVRVAKYVPKGAKVADIGSDHAYLPCYLCIKDIELTAIAGEVNEGPYQSARKQVERSGLTERIDVRKGNGLEVIHCGEVNTITIAGMGGGLITTILNEGKDKLEGVETLILQPNVSADIIRKWLLHNEWVLVSEEILEEDEKIYEVLVAKRGNDESLYEDQKEQKLLLGPFLMQEVNHAFKKKWQYEVDNWKRILAQFEKANANEQVEEKRKNLLNQINMVEEVLRK</sequence>